<organism evidence="1 2">
    <name type="scientific">Fomitopsis schrenkii</name>
    <name type="common">Brown rot fungus</name>
    <dbReference type="NCBI Taxonomy" id="2126942"/>
    <lineage>
        <taxon>Eukaryota</taxon>
        <taxon>Fungi</taxon>
        <taxon>Dikarya</taxon>
        <taxon>Basidiomycota</taxon>
        <taxon>Agaricomycotina</taxon>
        <taxon>Agaricomycetes</taxon>
        <taxon>Polyporales</taxon>
        <taxon>Fomitopsis</taxon>
    </lineage>
</organism>
<dbReference type="eggNOG" id="ENOG502SM08">
    <property type="taxonomic scope" value="Eukaryota"/>
</dbReference>
<reference evidence="1 2" key="1">
    <citation type="journal article" date="2012" name="Science">
        <title>The Paleozoic origin of enzymatic lignin decomposition reconstructed from 31 fungal genomes.</title>
        <authorList>
            <person name="Floudas D."/>
            <person name="Binder M."/>
            <person name="Riley R."/>
            <person name="Barry K."/>
            <person name="Blanchette R.A."/>
            <person name="Henrissat B."/>
            <person name="Martinez A.T."/>
            <person name="Otillar R."/>
            <person name="Spatafora J.W."/>
            <person name="Yadav J.S."/>
            <person name="Aerts A."/>
            <person name="Benoit I."/>
            <person name="Boyd A."/>
            <person name="Carlson A."/>
            <person name="Copeland A."/>
            <person name="Coutinho P.M."/>
            <person name="de Vries R.P."/>
            <person name="Ferreira P."/>
            <person name="Findley K."/>
            <person name="Foster B."/>
            <person name="Gaskell J."/>
            <person name="Glotzer D."/>
            <person name="Gorecki P."/>
            <person name="Heitman J."/>
            <person name="Hesse C."/>
            <person name="Hori C."/>
            <person name="Igarashi K."/>
            <person name="Jurgens J.A."/>
            <person name="Kallen N."/>
            <person name="Kersten P."/>
            <person name="Kohler A."/>
            <person name="Kuees U."/>
            <person name="Kumar T.K.A."/>
            <person name="Kuo A."/>
            <person name="LaButti K."/>
            <person name="Larrondo L.F."/>
            <person name="Lindquist E."/>
            <person name="Ling A."/>
            <person name="Lombard V."/>
            <person name="Lucas S."/>
            <person name="Lundell T."/>
            <person name="Martin R."/>
            <person name="McLaughlin D.J."/>
            <person name="Morgenstern I."/>
            <person name="Morin E."/>
            <person name="Murat C."/>
            <person name="Nagy L.G."/>
            <person name="Nolan M."/>
            <person name="Ohm R.A."/>
            <person name="Patyshakuliyeva A."/>
            <person name="Rokas A."/>
            <person name="Ruiz-Duenas F.J."/>
            <person name="Sabat G."/>
            <person name="Salamov A."/>
            <person name="Samejima M."/>
            <person name="Schmutz J."/>
            <person name="Slot J.C."/>
            <person name="St John F."/>
            <person name="Stenlid J."/>
            <person name="Sun H."/>
            <person name="Sun S."/>
            <person name="Syed K."/>
            <person name="Tsang A."/>
            <person name="Wiebenga A."/>
            <person name="Young D."/>
            <person name="Pisabarro A."/>
            <person name="Eastwood D.C."/>
            <person name="Martin F."/>
            <person name="Cullen D."/>
            <person name="Grigoriev I.V."/>
            <person name="Hibbett D.S."/>
        </authorList>
    </citation>
    <scope>NUCLEOTIDE SEQUENCE</scope>
    <source>
        <strain evidence="2">FP-58527</strain>
    </source>
</reference>
<protein>
    <recommendedName>
        <fullName evidence="3">F-box domain-containing protein</fullName>
    </recommendedName>
</protein>
<gene>
    <name evidence="1" type="ORF">FOMPIDRAFT_85175</name>
</gene>
<keyword evidence="2" id="KW-1185">Reference proteome</keyword>
<dbReference type="STRING" id="743788.S8E2F4"/>
<evidence type="ECO:0000313" key="1">
    <source>
        <dbReference type="EMBL" id="EPS98972.1"/>
    </source>
</evidence>
<accession>S8E2F4</accession>
<dbReference type="AlphaFoldDB" id="S8E2F4"/>
<proteinExistence type="predicted"/>
<dbReference type="OrthoDB" id="2687876at2759"/>
<dbReference type="EMBL" id="KE504160">
    <property type="protein sequence ID" value="EPS98972.1"/>
    <property type="molecule type" value="Genomic_DNA"/>
</dbReference>
<dbReference type="Proteomes" id="UP000015241">
    <property type="component" value="Unassembled WGS sequence"/>
</dbReference>
<name>S8E2F4_FOMSC</name>
<sequence length="302" mass="35069">MQYTDLRSISRLRLVNMRMRFIVDDCIAYKLLVRHIPDTIASLRLSDAWQHYIVADLYNTLCNPTCTFCKDFGTYLWIPGGVRCCFNCISYVNESRHVIPLIESDARKLYGVPKKALADVPSMLTLPGRYGMFEAYHGRRFRVYNEDRVVQAAVAHHGSNEAYEAWLAGDGRKAREEFNHPTRRGVDKSKLCRGVRFMAATPLPYYDPATRRLHHGLVCRGCQITVIRSLHLVTSPSIAMDFNRRHARMWTEDKLFEHLSECKGAQYIWEFMHKPYPRSIGNPVEARDEVSRFLMELVCHVY</sequence>
<dbReference type="HOGENOM" id="CLU_040048_0_0_1"/>
<dbReference type="InParanoid" id="S8E2F4"/>
<evidence type="ECO:0008006" key="3">
    <source>
        <dbReference type="Google" id="ProtNLM"/>
    </source>
</evidence>
<evidence type="ECO:0000313" key="2">
    <source>
        <dbReference type="Proteomes" id="UP000015241"/>
    </source>
</evidence>